<keyword evidence="5" id="KW-1185">Reference proteome</keyword>
<dbReference type="PRINTS" id="PR00081">
    <property type="entry name" value="GDHRDH"/>
</dbReference>
<dbReference type="PANTHER" id="PTHR42760">
    <property type="entry name" value="SHORT-CHAIN DEHYDROGENASES/REDUCTASES FAMILY MEMBER"/>
    <property type="match status" value="1"/>
</dbReference>
<evidence type="ECO:0000256" key="2">
    <source>
        <dbReference type="ARBA" id="ARBA00023002"/>
    </source>
</evidence>
<evidence type="ECO:0000256" key="1">
    <source>
        <dbReference type="ARBA" id="ARBA00006484"/>
    </source>
</evidence>
<comment type="caution">
    <text evidence="4">The sequence shown here is derived from an EMBL/GenBank/DDBJ whole genome shotgun (WGS) entry which is preliminary data.</text>
</comment>
<dbReference type="NCBIfam" id="NF005559">
    <property type="entry name" value="PRK07231.1"/>
    <property type="match status" value="1"/>
</dbReference>
<dbReference type="InterPro" id="IPR036291">
    <property type="entry name" value="NAD(P)-bd_dom_sf"/>
</dbReference>
<dbReference type="SUPFAM" id="SSF51735">
    <property type="entry name" value="NAD(P)-binding Rossmann-fold domains"/>
    <property type="match status" value="1"/>
</dbReference>
<feature type="domain" description="Ketoreductase" evidence="3">
    <location>
        <begin position="6"/>
        <end position="192"/>
    </location>
</feature>
<dbReference type="SMART" id="SM00822">
    <property type="entry name" value="PKS_KR"/>
    <property type="match status" value="1"/>
</dbReference>
<dbReference type="Gene3D" id="3.40.50.720">
    <property type="entry name" value="NAD(P)-binding Rossmann-like Domain"/>
    <property type="match status" value="1"/>
</dbReference>
<dbReference type="PRINTS" id="PR00080">
    <property type="entry name" value="SDRFAMILY"/>
</dbReference>
<dbReference type="RefSeq" id="WP_377046377.1">
    <property type="nucleotide sequence ID" value="NZ_JBHLUN010000016.1"/>
</dbReference>
<reference evidence="4 5" key="1">
    <citation type="submission" date="2024-09" db="EMBL/GenBank/DDBJ databases">
        <authorList>
            <person name="Sun Q."/>
            <person name="Mori K."/>
        </authorList>
    </citation>
    <scope>NUCLEOTIDE SEQUENCE [LARGE SCALE GENOMIC DNA]</scope>
    <source>
        <strain evidence="4 5">TBRC 5777</strain>
    </source>
</reference>
<name>A0ABV6JY17_9PROT</name>
<accession>A0ABV6JY17</accession>
<comment type="similarity">
    <text evidence="1">Belongs to the short-chain dehydrogenases/reductases (SDR) family.</text>
</comment>
<dbReference type="GO" id="GO:0016491">
    <property type="term" value="F:oxidoreductase activity"/>
    <property type="evidence" value="ECO:0007669"/>
    <property type="project" value="UniProtKB-KW"/>
</dbReference>
<dbReference type="EMBL" id="JBHLUN010000016">
    <property type="protein sequence ID" value="MFC0410625.1"/>
    <property type="molecule type" value="Genomic_DNA"/>
</dbReference>
<dbReference type="InterPro" id="IPR057326">
    <property type="entry name" value="KR_dom"/>
</dbReference>
<keyword evidence="2 4" id="KW-0560">Oxidoreductase</keyword>
<dbReference type="Pfam" id="PF13561">
    <property type="entry name" value="adh_short_C2"/>
    <property type="match status" value="1"/>
</dbReference>
<dbReference type="InterPro" id="IPR002347">
    <property type="entry name" value="SDR_fam"/>
</dbReference>
<proteinExistence type="inferred from homology"/>
<protein>
    <submittedName>
        <fullName evidence="4">SDR family NAD(P)-dependent oxidoreductase</fullName>
        <ecNumber evidence="4">1.1.1.-</ecNumber>
    </submittedName>
</protein>
<evidence type="ECO:0000259" key="3">
    <source>
        <dbReference type="SMART" id="SM00822"/>
    </source>
</evidence>
<dbReference type="CDD" id="cd05233">
    <property type="entry name" value="SDR_c"/>
    <property type="match status" value="1"/>
</dbReference>
<dbReference type="EC" id="1.1.1.-" evidence="4"/>
<sequence>MLLQGKTVLITGASAGIGRATAVAAARHGADVALNYLGDPAGAESAVREIEAMGRRALALPGDVAEPATATAFVEAATEALGRVDVFVNNAGICPFHAFLDMPTEVLERTLRVNLHGAFHMVQAAANQMVRQGGGGAIVAVSSISALVGGEFQTHYTPTKAGVHSLMQSAAIALGRHGIRCNSVMPGTILTDINKEDLGREDGKRAAMEARIPLGRLGEPEDLAGPILFLASDLARYVTGAALLVDGGMFVNLQ</sequence>
<evidence type="ECO:0000313" key="5">
    <source>
        <dbReference type="Proteomes" id="UP001589865"/>
    </source>
</evidence>
<organism evidence="4 5">
    <name type="scientific">Roseomonas elaeocarpi</name>
    <dbReference type="NCBI Taxonomy" id="907779"/>
    <lineage>
        <taxon>Bacteria</taxon>
        <taxon>Pseudomonadati</taxon>
        <taxon>Pseudomonadota</taxon>
        <taxon>Alphaproteobacteria</taxon>
        <taxon>Acetobacterales</taxon>
        <taxon>Roseomonadaceae</taxon>
        <taxon>Roseomonas</taxon>
    </lineage>
</organism>
<dbReference type="Proteomes" id="UP001589865">
    <property type="component" value="Unassembled WGS sequence"/>
</dbReference>
<gene>
    <name evidence="4" type="ORF">ACFFGY_20440</name>
</gene>
<evidence type="ECO:0000313" key="4">
    <source>
        <dbReference type="EMBL" id="MFC0410625.1"/>
    </source>
</evidence>
<dbReference type="PANTHER" id="PTHR42760:SF83">
    <property type="entry name" value="(3R)-3-HYDROXYACYL-COA DEHYDROGENASE"/>
    <property type="match status" value="1"/>
</dbReference>